<sequence>MLALYRSKINYLNCVWVGRLLEYFCENIYCLNCKFWGKKSFFSVRSAFIPQSLETIC</sequence>
<name>A0A0E9WXQ3_ANGAN</name>
<reference evidence="1" key="1">
    <citation type="submission" date="2014-11" db="EMBL/GenBank/DDBJ databases">
        <authorList>
            <person name="Amaro Gonzalez C."/>
        </authorList>
    </citation>
    <scope>NUCLEOTIDE SEQUENCE</scope>
</reference>
<evidence type="ECO:0000313" key="1">
    <source>
        <dbReference type="EMBL" id="JAH94961.1"/>
    </source>
</evidence>
<accession>A0A0E9WXQ3</accession>
<proteinExistence type="predicted"/>
<reference evidence="1" key="2">
    <citation type="journal article" date="2015" name="Fish Shellfish Immunol.">
        <title>Early steps in the European eel (Anguilla anguilla)-Vibrio vulnificus interaction in the gills: Role of the RtxA13 toxin.</title>
        <authorList>
            <person name="Callol A."/>
            <person name="Pajuelo D."/>
            <person name="Ebbesson L."/>
            <person name="Teles M."/>
            <person name="MacKenzie S."/>
            <person name="Amaro C."/>
        </authorList>
    </citation>
    <scope>NUCLEOTIDE SEQUENCE</scope>
</reference>
<dbReference type="EMBL" id="GBXM01013616">
    <property type="protein sequence ID" value="JAH94961.1"/>
    <property type="molecule type" value="Transcribed_RNA"/>
</dbReference>
<dbReference type="AlphaFoldDB" id="A0A0E9WXQ3"/>
<protein>
    <submittedName>
        <fullName evidence="1">Uncharacterized protein</fullName>
    </submittedName>
</protein>
<organism evidence="1">
    <name type="scientific">Anguilla anguilla</name>
    <name type="common">European freshwater eel</name>
    <name type="synonym">Muraena anguilla</name>
    <dbReference type="NCBI Taxonomy" id="7936"/>
    <lineage>
        <taxon>Eukaryota</taxon>
        <taxon>Metazoa</taxon>
        <taxon>Chordata</taxon>
        <taxon>Craniata</taxon>
        <taxon>Vertebrata</taxon>
        <taxon>Euteleostomi</taxon>
        <taxon>Actinopterygii</taxon>
        <taxon>Neopterygii</taxon>
        <taxon>Teleostei</taxon>
        <taxon>Anguilliformes</taxon>
        <taxon>Anguillidae</taxon>
        <taxon>Anguilla</taxon>
    </lineage>
</organism>